<feature type="compositionally biased region" description="Basic and acidic residues" evidence="7">
    <location>
        <begin position="981"/>
        <end position="1059"/>
    </location>
</feature>
<dbReference type="NCBIfam" id="NF009397">
    <property type="entry name" value="PRK12758.1"/>
    <property type="match status" value="1"/>
</dbReference>
<dbReference type="AlphaFoldDB" id="A0A1W2CZ71"/>
<protein>
    <submittedName>
        <fullName evidence="9">Topoisomerase-4 subunit A</fullName>
    </submittedName>
</protein>
<dbReference type="GO" id="GO:0003918">
    <property type="term" value="F:DNA topoisomerase type II (double strand cut, ATP-hydrolyzing) activity"/>
    <property type="evidence" value="ECO:0007669"/>
    <property type="project" value="UniProtKB-EC"/>
</dbReference>
<dbReference type="InterPro" id="IPR050220">
    <property type="entry name" value="Type_II_DNA_Topoisomerases"/>
</dbReference>
<feature type="domain" description="Topo IIA-type catalytic" evidence="8">
    <location>
        <begin position="41"/>
        <end position="439"/>
    </location>
</feature>
<dbReference type="STRING" id="475255.SAMN04488101_105120"/>
<evidence type="ECO:0000256" key="3">
    <source>
        <dbReference type="ARBA" id="ARBA00023029"/>
    </source>
</evidence>
<feature type="compositionally biased region" description="Basic and acidic residues" evidence="7">
    <location>
        <begin position="956"/>
        <end position="969"/>
    </location>
</feature>
<sequence length="1059" mass="118646">MSEEIENNINEENKHTVIPINGLYENWFLDYASYVILDRAVPHINDGLKPVQRRIMHSLKEMDDGRFNKAANVIGNTMKYHPHGDASIGDAMVQIGQKDLLIDCQGNWGDPITGDNAAAPRYIEARLSKFANEVVFNGDTTVWQLSYDGRNNEPVTLPVKFPLLLAQGAEGIAVGLATKVMPHNFVELLDASIEVLQGQRPNILPDFFTGGMADFSAYNEGMRGGRIRVRAKITEKDKKTLVITEIPYSTTTGSVIDSILSANDKGKIKIKKIEDNTAAHVEIVIQLAPGISPDVTIDALYAFTSCEVSISPNTCIIKDEKPQFLSVNDILTQNTLHTKALLKKELEIKLHELQEKIFFSSLLKIFIQEGMYKNAEYENSGNFDAVVEVLNRLFEPFKPDLYREILPEDFKKLIDKPMSSITRFDVKKADDQMKALSDEIKVVKNHLRHLTEYAIAWFQKLKDKYGKGRERKTEIRLFDRVEASKVALANVKLYLNREDGFIGTGLRKDEFVADCSDIDEIIVFREDGKCIITKVADKTFVGKGILHAQVFKKGDERTIYNMIYKDGASGVSYIKRFAVVGVTRDKEYDLTKGSKGSKVLYFTANPNGEAEIVNVQLKPHTKLKKLQFDLDFAEIAIKGRGSQGNIVSKYPVKKILLKSKGVSTLSGLKIWYDDLLRRLNVDGRGKYLGEFDGDDKILQVHKDGWYELSTFELSNHFDADLILIQKFDSEKPFAVVQYEGKAKNYFIKRFVFEAIGVGKKLSLISEESGSKFLYLTSNPAAVLTVDVLKGKTQTPETLEIVLAEFIDVKGIKANGNRLTAHDVKNITISNNREIELEDETKVSLPTSENATEDTDEAFVETEDRIAQDTDGEELVDPAMSKDADEEEVPLPDGEETVNEMIDEDPELAVEKPQPKPKKVFETKAPAKTAVETPVSAEAKVEEVEQPVAEQAAVVEKPVEDKPAVAEKPKKSWGSPVAKPVEATKPEAPKPAEEKKVEEKPKAEKPVEEKPEEKTEQPVKDKEEPVAKPKPEEKPVKKVDFEITNPDDIKIDDKGQLGFF</sequence>
<dbReference type="GO" id="GO:0006265">
    <property type="term" value="P:DNA topological change"/>
    <property type="evidence" value="ECO:0007669"/>
    <property type="project" value="UniProtKB-UniRule"/>
</dbReference>
<dbReference type="InterPro" id="IPR013758">
    <property type="entry name" value="Topo_IIA_A/C_ab"/>
</dbReference>
<evidence type="ECO:0000256" key="4">
    <source>
        <dbReference type="ARBA" id="ARBA00023125"/>
    </source>
</evidence>
<accession>A0A1W2CZ71</accession>
<dbReference type="SUPFAM" id="SSF56719">
    <property type="entry name" value="Type II DNA topoisomerase"/>
    <property type="match status" value="1"/>
</dbReference>
<comment type="catalytic activity">
    <reaction evidence="1 6">
        <text>ATP-dependent breakage, passage and rejoining of double-stranded DNA.</text>
        <dbReference type="EC" id="5.6.2.2"/>
    </reaction>
</comment>
<dbReference type="GO" id="GO:0009330">
    <property type="term" value="C:DNA topoisomerase type II (double strand cut, ATP-hydrolyzing) complex"/>
    <property type="evidence" value="ECO:0007669"/>
    <property type="project" value="TreeGrafter"/>
</dbReference>
<dbReference type="PANTHER" id="PTHR43493:SF5">
    <property type="entry name" value="DNA GYRASE SUBUNIT A, CHLOROPLASTIC_MITOCHONDRIAL"/>
    <property type="match status" value="1"/>
</dbReference>
<dbReference type="Proteomes" id="UP000192678">
    <property type="component" value="Unassembled WGS sequence"/>
</dbReference>
<evidence type="ECO:0000313" key="10">
    <source>
        <dbReference type="Proteomes" id="UP000192678"/>
    </source>
</evidence>
<dbReference type="InterPro" id="IPR013757">
    <property type="entry name" value="Topo_IIA_A_a_sf"/>
</dbReference>
<feature type="compositionally biased region" description="Low complexity" evidence="7">
    <location>
        <begin position="945"/>
        <end position="955"/>
    </location>
</feature>
<feature type="active site" description="O-(5'-phospho-DNA)-tyrosine intermediate" evidence="6">
    <location>
        <position position="122"/>
    </location>
</feature>
<dbReference type="GO" id="GO:0003677">
    <property type="term" value="F:DNA binding"/>
    <property type="evidence" value="ECO:0007669"/>
    <property type="project" value="UniProtKB-UniRule"/>
</dbReference>
<dbReference type="PROSITE" id="PS52040">
    <property type="entry name" value="TOPO_IIA"/>
    <property type="match status" value="1"/>
</dbReference>
<evidence type="ECO:0000256" key="6">
    <source>
        <dbReference type="PROSITE-ProRule" id="PRU01384"/>
    </source>
</evidence>
<keyword evidence="5 6" id="KW-0413">Isomerase</keyword>
<dbReference type="Gene3D" id="3.90.199.10">
    <property type="entry name" value="Topoisomerase II, domain 5"/>
    <property type="match status" value="1"/>
</dbReference>
<keyword evidence="3 6" id="KW-0799">Topoisomerase</keyword>
<keyword evidence="10" id="KW-1185">Reference proteome</keyword>
<dbReference type="SMART" id="SM00434">
    <property type="entry name" value="TOP4c"/>
    <property type="match status" value="1"/>
</dbReference>
<dbReference type="GO" id="GO:0005737">
    <property type="term" value="C:cytoplasm"/>
    <property type="evidence" value="ECO:0007669"/>
    <property type="project" value="TreeGrafter"/>
</dbReference>
<dbReference type="GO" id="GO:0005524">
    <property type="term" value="F:ATP binding"/>
    <property type="evidence" value="ECO:0007669"/>
    <property type="project" value="InterPro"/>
</dbReference>
<evidence type="ECO:0000256" key="5">
    <source>
        <dbReference type="ARBA" id="ARBA00023235"/>
    </source>
</evidence>
<feature type="compositionally biased region" description="Basic and acidic residues" evidence="7">
    <location>
        <begin position="908"/>
        <end position="921"/>
    </location>
</feature>
<comment type="similarity">
    <text evidence="2">Belongs to the type II topoisomerase GyrA/ParC subunit family.</text>
</comment>
<evidence type="ECO:0000256" key="1">
    <source>
        <dbReference type="ARBA" id="ARBA00000185"/>
    </source>
</evidence>
<evidence type="ECO:0000256" key="7">
    <source>
        <dbReference type="SAM" id="MobiDB-lite"/>
    </source>
</evidence>
<dbReference type="EMBL" id="FWYB01000005">
    <property type="protein sequence ID" value="SMC90470.1"/>
    <property type="molecule type" value="Genomic_DNA"/>
</dbReference>
<organism evidence="9 10">
    <name type="scientific">Pedobacter nyackensis</name>
    <dbReference type="NCBI Taxonomy" id="475255"/>
    <lineage>
        <taxon>Bacteria</taxon>
        <taxon>Pseudomonadati</taxon>
        <taxon>Bacteroidota</taxon>
        <taxon>Sphingobacteriia</taxon>
        <taxon>Sphingobacteriales</taxon>
        <taxon>Sphingobacteriaceae</taxon>
        <taxon>Pedobacter</taxon>
    </lineage>
</organism>
<proteinExistence type="inferred from homology"/>
<keyword evidence="4 6" id="KW-0238">DNA-binding</keyword>
<evidence type="ECO:0000313" key="9">
    <source>
        <dbReference type="EMBL" id="SMC90470.1"/>
    </source>
</evidence>
<gene>
    <name evidence="9" type="ORF">SAMN04488101_105120</name>
</gene>
<feature type="region of interest" description="Disordered" evidence="7">
    <location>
        <begin position="901"/>
        <end position="1059"/>
    </location>
</feature>
<evidence type="ECO:0000259" key="8">
    <source>
        <dbReference type="PROSITE" id="PS52040"/>
    </source>
</evidence>
<dbReference type="Gene3D" id="3.30.1360.40">
    <property type="match status" value="1"/>
</dbReference>
<name>A0A1W2CZ71_9SPHI</name>
<dbReference type="NCBIfam" id="NF007209">
    <property type="entry name" value="PRK09631.1"/>
    <property type="match status" value="1"/>
</dbReference>
<dbReference type="RefSeq" id="WP_084289464.1">
    <property type="nucleotide sequence ID" value="NZ_FWYB01000005.1"/>
</dbReference>
<reference evidence="9 10" key="1">
    <citation type="submission" date="2017-04" db="EMBL/GenBank/DDBJ databases">
        <authorList>
            <person name="Afonso C.L."/>
            <person name="Miller P.J."/>
            <person name="Scott M.A."/>
            <person name="Spackman E."/>
            <person name="Goraichik I."/>
            <person name="Dimitrov K.M."/>
            <person name="Suarez D.L."/>
            <person name="Swayne D.E."/>
        </authorList>
    </citation>
    <scope>NUCLEOTIDE SEQUENCE [LARGE SCALE GENOMIC DNA]</scope>
    <source>
        <strain evidence="9 10">DSM 19625</strain>
    </source>
</reference>
<dbReference type="OrthoDB" id="9806486at2"/>
<dbReference type="Pfam" id="PF00521">
    <property type="entry name" value="DNA_topoisoIV"/>
    <property type="match status" value="1"/>
</dbReference>
<dbReference type="PANTHER" id="PTHR43493">
    <property type="entry name" value="DNA GYRASE/TOPOISOMERASE SUBUNIT A"/>
    <property type="match status" value="1"/>
</dbReference>
<dbReference type="InterPro" id="IPR002205">
    <property type="entry name" value="Topo_IIA_dom_A"/>
</dbReference>
<dbReference type="InterPro" id="IPR013760">
    <property type="entry name" value="Topo_IIA-like_dom_sf"/>
</dbReference>
<evidence type="ECO:0000256" key="2">
    <source>
        <dbReference type="ARBA" id="ARBA00008263"/>
    </source>
</evidence>
<dbReference type="Gene3D" id="1.10.268.10">
    <property type="entry name" value="Topoisomerase, domain 3"/>
    <property type="match status" value="1"/>
</dbReference>